<dbReference type="EMBL" id="DYUX01000024">
    <property type="protein sequence ID" value="HJG42175.1"/>
    <property type="molecule type" value="Genomic_DNA"/>
</dbReference>
<name>A0A921IYK9_9BIFI</name>
<comment type="caution">
    <text evidence="1">The sequence shown here is derived from an EMBL/GenBank/DDBJ whole genome shotgun (WGS) entry which is preliminary data.</text>
</comment>
<organism evidence="1 2">
    <name type="scientific">Bifidobacterium pullorum subsp. gallinarum</name>
    <dbReference type="NCBI Taxonomy" id="78344"/>
    <lineage>
        <taxon>Bacteria</taxon>
        <taxon>Bacillati</taxon>
        <taxon>Actinomycetota</taxon>
        <taxon>Actinomycetes</taxon>
        <taxon>Bifidobacteriales</taxon>
        <taxon>Bifidobacteriaceae</taxon>
        <taxon>Bifidobacterium</taxon>
    </lineage>
</organism>
<protein>
    <submittedName>
        <fullName evidence="1">Uncharacterized protein</fullName>
    </submittedName>
</protein>
<accession>A0A921IYK9</accession>
<proteinExistence type="predicted"/>
<evidence type="ECO:0000313" key="1">
    <source>
        <dbReference type="EMBL" id="HJG42175.1"/>
    </source>
</evidence>
<dbReference type="RefSeq" id="WP_107315032.1">
    <property type="nucleotide sequence ID" value="NZ_DYUX01000024.1"/>
</dbReference>
<gene>
    <name evidence="1" type="ORF">K8U73_07335</name>
</gene>
<reference evidence="1" key="1">
    <citation type="journal article" date="2021" name="PeerJ">
        <title>Extensive microbial diversity within the chicken gut microbiome revealed by metagenomics and culture.</title>
        <authorList>
            <person name="Gilroy R."/>
            <person name="Ravi A."/>
            <person name="Getino M."/>
            <person name="Pursley I."/>
            <person name="Horton D.L."/>
            <person name="Alikhan N.F."/>
            <person name="Baker D."/>
            <person name="Gharbi K."/>
            <person name="Hall N."/>
            <person name="Watson M."/>
            <person name="Adriaenssens E.M."/>
            <person name="Foster-Nyarko E."/>
            <person name="Jarju S."/>
            <person name="Secka A."/>
            <person name="Antonio M."/>
            <person name="Oren A."/>
            <person name="Chaudhuri R.R."/>
            <person name="La Ragione R."/>
            <person name="Hildebrand F."/>
            <person name="Pallen M.J."/>
        </authorList>
    </citation>
    <scope>NUCLEOTIDE SEQUENCE</scope>
    <source>
        <strain evidence="1">ChiBcolR7-4860</strain>
    </source>
</reference>
<evidence type="ECO:0000313" key="2">
    <source>
        <dbReference type="Proteomes" id="UP000786560"/>
    </source>
</evidence>
<dbReference type="AlphaFoldDB" id="A0A921IYK9"/>
<reference evidence="1" key="2">
    <citation type="submission" date="2021-09" db="EMBL/GenBank/DDBJ databases">
        <authorList>
            <person name="Gilroy R."/>
        </authorList>
    </citation>
    <scope>NUCLEOTIDE SEQUENCE</scope>
    <source>
        <strain evidence="1">ChiBcolR7-4860</strain>
    </source>
</reference>
<sequence>MRISTPVAVALALDAIDPKQISPVADSDGALRLVDGKPVYPLRNVVVRDADGQTVRASSVKVHTLPTTQVSSLTPLRCVDCLITPWADGRQIALSVIADHVEPMTSAAFMEADDE</sequence>
<dbReference type="Proteomes" id="UP000786560">
    <property type="component" value="Unassembled WGS sequence"/>
</dbReference>